<sequence>MQLSTIVKLALLAAHAGVVMAIPSALEERSFNGLFDNCTTDSDCDAGEICYDGAIVTLFGLPPLCIPDDWNLCGSGTTNTTTD</sequence>
<keyword evidence="3" id="KW-1185">Reference proteome</keyword>
<accession>A0A1Y2IWI5</accession>
<protein>
    <submittedName>
        <fullName evidence="2">Uncharacterized protein</fullName>
    </submittedName>
</protein>
<reference evidence="2 3" key="1">
    <citation type="journal article" date="2015" name="Biotechnol. Biofuels">
        <title>Enhanced degradation of softwood versus hardwood by the white-rot fungus Pycnoporus coccineus.</title>
        <authorList>
            <person name="Couturier M."/>
            <person name="Navarro D."/>
            <person name="Chevret D."/>
            <person name="Henrissat B."/>
            <person name="Piumi F."/>
            <person name="Ruiz-Duenas F.J."/>
            <person name="Martinez A.T."/>
            <person name="Grigoriev I.V."/>
            <person name="Riley R."/>
            <person name="Lipzen A."/>
            <person name="Berrin J.G."/>
            <person name="Master E.R."/>
            <person name="Rosso M.N."/>
        </authorList>
    </citation>
    <scope>NUCLEOTIDE SEQUENCE [LARGE SCALE GENOMIC DNA]</scope>
    <source>
        <strain evidence="2 3">BRFM310</strain>
    </source>
</reference>
<dbReference type="OrthoDB" id="10321809at2759"/>
<organism evidence="2 3">
    <name type="scientific">Trametes coccinea (strain BRFM310)</name>
    <name type="common">Pycnoporus coccineus</name>
    <dbReference type="NCBI Taxonomy" id="1353009"/>
    <lineage>
        <taxon>Eukaryota</taxon>
        <taxon>Fungi</taxon>
        <taxon>Dikarya</taxon>
        <taxon>Basidiomycota</taxon>
        <taxon>Agaricomycotina</taxon>
        <taxon>Agaricomycetes</taxon>
        <taxon>Polyporales</taxon>
        <taxon>Polyporaceae</taxon>
        <taxon>Trametes</taxon>
    </lineage>
</organism>
<feature type="signal peptide" evidence="1">
    <location>
        <begin position="1"/>
        <end position="21"/>
    </location>
</feature>
<dbReference type="EMBL" id="KZ084096">
    <property type="protein sequence ID" value="OSD04581.1"/>
    <property type="molecule type" value="Genomic_DNA"/>
</dbReference>
<keyword evidence="1" id="KW-0732">Signal</keyword>
<name>A0A1Y2IWI5_TRAC3</name>
<proteinExistence type="predicted"/>
<dbReference type="AlphaFoldDB" id="A0A1Y2IWI5"/>
<evidence type="ECO:0000256" key="1">
    <source>
        <dbReference type="SAM" id="SignalP"/>
    </source>
</evidence>
<dbReference type="Proteomes" id="UP000193067">
    <property type="component" value="Unassembled WGS sequence"/>
</dbReference>
<gene>
    <name evidence="2" type="ORF">PYCCODRAFT_1466041</name>
</gene>
<evidence type="ECO:0000313" key="2">
    <source>
        <dbReference type="EMBL" id="OSD04581.1"/>
    </source>
</evidence>
<feature type="chain" id="PRO_5012350159" evidence="1">
    <location>
        <begin position="22"/>
        <end position="83"/>
    </location>
</feature>
<evidence type="ECO:0000313" key="3">
    <source>
        <dbReference type="Proteomes" id="UP000193067"/>
    </source>
</evidence>